<feature type="domain" description="FAD-binding PCMH-type" evidence="2">
    <location>
        <begin position="1"/>
        <end position="223"/>
    </location>
</feature>
<sequence>MYPFTLERPTNLATAAELGAAPVSEFIAGGTDMMQLLTDEIRRPEHLVALNGGVLDAHIGIERGGSLRMGAGARMSDVADHPAVRDAFPLVSQALLLSASAQVRNMATIGGNLLQRTRCVYFRDPGVAQCNKRELGSGCAAMDGDNRMHAVLGVSEHCIASHASDFAVPLVALDAAVLVRGPKGDRVIPVDDLHQMPGDTPEVETVLRRGEVITAIDIPAFAGGRRSTYLKVRDRTSFEFALVSAAVALDMEGDRIREARVAMGGVGAKPWRMRGVEQALADVRPDDDAFMAAAERASDGAAPREGNAFKLDLMRRAVFRALQTVGGNA</sequence>
<protein>
    <submittedName>
        <fullName evidence="3">Xanthine dehydrogenase YagS FAD-binding subunit</fullName>
        <ecNumber evidence="3">1.17.1.4</ecNumber>
    </submittedName>
</protein>
<proteinExistence type="predicted"/>
<evidence type="ECO:0000256" key="1">
    <source>
        <dbReference type="ARBA" id="ARBA00023002"/>
    </source>
</evidence>
<name>A0A927N565_9ACTN</name>
<dbReference type="Pfam" id="PF03450">
    <property type="entry name" value="CO_deh_flav_C"/>
    <property type="match status" value="1"/>
</dbReference>
<dbReference type="InterPro" id="IPR036683">
    <property type="entry name" value="CO_DH_flav_C_dom_sf"/>
</dbReference>
<dbReference type="Gene3D" id="3.30.465.10">
    <property type="match status" value="2"/>
</dbReference>
<dbReference type="AlphaFoldDB" id="A0A927N565"/>
<dbReference type="Gene3D" id="3.30.43.10">
    <property type="entry name" value="Uridine Diphospho-n-acetylenolpyruvylglucosamine Reductase, domain 2"/>
    <property type="match status" value="1"/>
</dbReference>
<keyword evidence="4" id="KW-1185">Reference proteome</keyword>
<dbReference type="SMART" id="SM01092">
    <property type="entry name" value="CO_deh_flav_C"/>
    <property type="match status" value="1"/>
</dbReference>
<dbReference type="Pfam" id="PF00941">
    <property type="entry name" value="FAD_binding_5"/>
    <property type="match status" value="1"/>
</dbReference>
<reference evidence="3" key="1">
    <citation type="submission" date="2020-10" db="EMBL/GenBank/DDBJ databases">
        <title>Sequencing the genomes of 1000 actinobacteria strains.</title>
        <authorList>
            <person name="Klenk H.-P."/>
        </authorList>
    </citation>
    <scope>NUCLEOTIDE SEQUENCE</scope>
    <source>
        <strain evidence="3">DSM 45354</strain>
    </source>
</reference>
<dbReference type="InterPro" id="IPR016166">
    <property type="entry name" value="FAD-bd_PCMH"/>
</dbReference>
<dbReference type="GO" id="GO:0004854">
    <property type="term" value="F:xanthine dehydrogenase activity"/>
    <property type="evidence" value="ECO:0007669"/>
    <property type="project" value="UniProtKB-EC"/>
</dbReference>
<comment type="caution">
    <text evidence="3">The sequence shown here is derived from an EMBL/GenBank/DDBJ whole genome shotgun (WGS) entry which is preliminary data.</text>
</comment>
<dbReference type="InterPro" id="IPR002346">
    <property type="entry name" value="Mopterin_DH_FAD-bd"/>
</dbReference>
<dbReference type="PANTHER" id="PTHR42659">
    <property type="entry name" value="XANTHINE DEHYDROGENASE SUBUNIT C-RELATED"/>
    <property type="match status" value="1"/>
</dbReference>
<dbReference type="Gene3D" id="3.30.390.50">
    <property type="entry name" value="CO dehydrogenase flavoprotein, C-terminal domain"/>
    <property type="match status" value="1"/>
</dbReference>
<dbReference type="GO" id="GO:0071949">
    <property type="term" value="F:FAD binding"/>
    <property type="evidence" value="ECO:0007669"/>
    <property type="project" value="InterPro"/>
</dbReference>
<dbReference type="InterPro" id="IPR016167">
    <property type="entry name" value="FAD-bd_PCMH_sub1"/>
</dbReference>
<dbReference type="SUPFAM" id="SSF55447">
    <property type="entry name" value="CO dehydrogenase flavoprotein C-terminal domain-like"/>
    <property type="match status" value="1"/>
</dbReference>
<dbReference type="PANTHER" id="PTHR42659:SF9">
    <property type="entry name" value="XANTHINE DEHYDROGENASE FAD-BINDING SUBUNIT XDHB-RELATED"/>
    <property type="match status" value="1"/>
</dbReference>
<evidence type="ECO:0000259" key="2">
    <source>
        <dbReference type="PROSITE" id="PS51387"/>
    </source>
</evidence>
<dbReference type="InterPro" id="IPR036318">
    <property type="entry name" value="FAD-bd_PCMH-like_sf"/>
</dbReference>
<evidence type="ECO:0000313" key="4">
    <source>
        <dbReference type="Proteomes" id="UP000638648"/>
    </source>
</evidence>
<evidence type="ECO:0000313" key="3">
    <source>
        <dbReference type="EMBL" id="MBE1612876.1"/>
    </source>
</evidence>
<keyword evidence="1 3" id="KW-0560">Oxidoreductase</keyword>
<accession>A0A927N565</accession>
<dbReference type="PROSITE" id="PS51387">
    <property type="entry name" value="FAD_PCMH"/>
    <property type="match status" value="1"/>
</dbReference>
<dbReference type="RefSeq" id="WP_192755844.1">
    <property type="nucleotide sequence ID" value="NZ_BAABJL010000211.1"/>
</dbReference>
<dbReference type="InterPro" id="IPR016169">
    <property type="entry name" value="FAD-bd_PCMH_sub2"/>
</dbReference>
<dbReference type="Proteomes" id="UP000638648">
    <property type="component" value="Unassembled WGS sequence"/>
</dbReference>
<dbReference type="EC" id="1.17.1.4" evidence="3"/>
<dbReference type="InterPro" id="IPR051312">
    <property type="entry name" value="Diverse_Substr_Oxidored"/>
</dbReference>
<gene>
    <name evidence="3" type="ORF">HEB94_009724</name>
</gene>
<dbReference type="EMBL" id="JADBEM010000001">
    <property type="protein sequence ID" value="MBE1612876.1"/>
    <property type="molecule type" value="Genomic_DNA"/>
</dbReference>
<dbReference type="SUPFAM" id="SSF56176">
    <property type="entry name" value="FAD-binding/transporter-associated domain-like"/>
    <property type="match status" value="1"/>
</dbReference>
<dbReference type="InterPro" id="IPR005107">
    <property type="entry name" value="CO_DH_flav_C"/>
</dbReference>
<organism evidence="3 4">
    <name type="scientific">Actinopolymorpha pittospori</name>
    <dbReference type="NCBI Taxonomy" id="648752"/>
    <lineage>
        <taxon>Bacteria</taxon>
        <taxon>Bacillati</taxon>
        <taxon>Actinomycetota</taxon>
        <taxon>Actinomycetes</taxon>
        <taxon>Propionibacteriales</taxon>
        <taxon>Actinopolymorphaceae</taxon>
        <taxon>Actinopolymorpha</taxon>
    </lineage>
</organism>